<accession>A0A816JZ76</accession>
<dbReference type="EMBL" id="HG994366">
    <property type="protein sequence ID" value="CAF1879811.1"/>
    <property type="molecule type" value="Genomic_DNA"/>
</dbReference>
<feature type="non-terminal residue" evidence="1">
    <location>
        <position position="52"/>
    </location>
</feature>
<name>A0A816JZ76_BRANA</name>
<gene>
    <name evidence="1" type="ORF">DARMORV10_C02P02400.1</name>
</gene>
<evidence type="ECO:0000313" key="1">
    <source>
        <dbReference type="EMBL" id="CAF1879811.1"/>
    </source>
</evidence>
<protein>
    <submittedName>
        <fullName evidence="1">(rape) hypothetical protein</fullName>
    </submittedName>
</protein>
<sequence length="52" mass="6199">QTWFLANDPVYIMLTEKLVLSSNCCAFAFNIVGDREEVNKWRPEYEDREEDL</sequence>
<dbReference type="AlphaFoldDB" id="A0A816JZ76"/>
<dbReference type="Proteomes" id="UP001295469">
    <property type="component" value="Chromosome C02"/>
</dbReference>
<proteinExistence type="predicted"/>
<feature type="non-terminal residue" evidence="1">
    <location>
        <position position="1"/>
    </location>
</feature>
<organism evidence="1">
    <name type="scientific">Brassica napus</name>
    <name type="common">Rape</name>
    <dbReference type="NCBI Taxonomy" id="3708"/>
    <lineage>
        <taxon>Eukaryota</taxon>
        <taxon>Viridiplantae</taxon>
        <taxon>Streptophyta</taxon>
        <taxon>Embryophyta</taxon>
        <taxon>Tracheophyta</taxon>
        <taxon>Spermatophyta</taxon>
        <taxon>Magnoliopsida</taxon>
        <taxon>eudicotyledons</taxon>
        <taxon>Gunneridae</taxon>
        <taxon>Pentapetalae</taxon>
        <taxon>rosids</taxon>
        <taxon>malvids</taxon>
        <taxon>Brassicales</taxon>
        <taxon>Brassicaceae</taxon>
        <taxon>Brassiceae</taxon>
        <taxon>Brassica</taxon>
    </lineage>
</organism>
<reference evidence="1" key="1">
    <citation type="submission" date="2021-01" db="EMBL/GenBank/DDBJ databases">
        <authorList>
            <consortium name="Genoscope - CEA"/>
            <person name="William W."/>
        </authorList>
    </citation>
    <scope>NUCLEOTIDE SEQUENCE</scope>
</reference>